<feature type="transmembrane region" description="Helical" evidence="2">
    <location>
        <begin position="216"/>
        <end position="242"/>
    </location>
</feature>
<reference evidence="4" key="2">
    <citation type="submission" date="2020-08" db="EMBL/GenBank/DDBJ databases">
        <title>Draft Genome Sequence of Cumin Blight Pathogen Alternaria burnsii.</title>
        <authorList>
            <person name="Feng Z."/>
        </authorList>
    </citation>
    <scope>NUCLEOTIDE SEQUENCE</scope>
    <source>
        <strain evidence="4">CBS107.38</strain>
    </source>
</reference>
<dbReference type="InterPro" id="IPR000626">
    <property type="entry name" value="Ubiquitin-like_dom"/>
</dbReference>
<protein>
    <recommendedName>
        <fullName evidence="3">Ubiquitin-like domain-containing protein</fullName>
    </recommendedName>
</protein>
<accession>A0A8H7B4V9</accession>
<dbReference type="InterPro" id="IPR039869">
    <property type="entry name" value="UBTD1/2"/>
</dbReference>
<keyword evidence="2" id="KW-0472">Membrane</keyword>
<evidence type="ECO:0000313" key="4">
    <source>
        <dbReference type="EMBL" id="KAF7677145.1"/>
    </source>
</evidence>
<sequence>MSSAEPPGYDSGDIAMRHDTSYAPDDTSYSPPMVLSPEIMESKGGAYTTLNTPRTPSSTFDVEDGTYHHHKHHNRVKRFDHREARKTLLKTGAMKLLVTLFFSAAMCVTLKSWEGWRGPIVLSNLEVRIFNSLTIGLSLCLGLNILASLKHYASVFRWSFLTRRYVSLEVFDLILHLGSLAKVTKLMILSSPGFRGKTWLRKFGWFKDVRDDGTKWMWLACLAWLSLNIGSQILVALLSLFWPMENSLLPLFSYGTVMVANLDNWSNDATSPVIVEDKPRFTESSLEAAWMFGTEATAYPESNFTTFENMTTDLSGLQGAPIYRDDAAWHYRFFNREPKHPWVNYAASSRIISVQATCDKLEIQNTSLQITEDGEDWYLMGRKPGTEEYSPHIVTETAYGSVTWMASVDENCGPRCTNFTVVRLPDEKYVNDTSLFTCENTLGNVTSSRNAKNDITLRNPADVDAVFGSDDFARIAAGAIAWTGIAWVNSDYRQTRSYSQGSKWSPAKELKEEQLEDLLMRFTIGAVAAFDDHGIRYNVPEQTVVPSQGQQLNVDWSYIFSILGGICFIQFLALCLMGIFANRTIVRDESYFSMAMLLNPVVSRIKSEAAMVMSGSEIKDSKALRFKKIKYDYHEGGKGEPNRVAIFFEDTTPKWTGPAFLVHMEMRGKAFGCCASRTSDGSPPAVHAHSSSRNITAPSTRPSSVPSPRASHASQGNVHPPRADNRPNTPLKPIPSAQRSRLPNTLASITTKTSSRVKPLTDSTNLTWTRSRLDKERGDWWDTQVTGSEQIWRAVRLVAHYLQAGELQEAQTMLDANDCTCPTGLLWRGVYDPTGVQYKVPEWVIIEPEGLAEEEDIDDKDVAGDAGSSAIQETLDDPVDDDSNGLIRVRIRTSHDQKDVPVVIRMRDTVAVVIEKLKQQAKLDSTVKVRLAYGGRLYQDTETLESHSYWDFANNFIITGLVFIV</sequence>
<feature type="region of interest" description="Disordered" evidence="1">
    <location>
        <begin position="1"/>
        <end position="29"/>
    </location>
</feature>
<dbReference type="PROSITE" id="PS50053">
    <property type="entry name" value="UBIQUITIN_2"/>
    <property type="match status" value="1"/>
</dbReference>
<dbReference type="Proteomes" id="UP000596902">
    <property type="component" value="Unassembled WGS sequence"/>
</dbReference>
<dbReference type="RefSeq" id="XP_038787354.1">
    <property type="nucleotide sequence ID" value="XM_038930404.1"/>
</dbReference>
<evidence type="ECO:0000256" key="2">
    <source>
        <dbReference type="SAM" id="Phobius"/>
    </source>
</evidence>
<reference evidence="4" key="1">
    <citation type="submission" date="2020-01" db="EMBL/GenBank/DDBJ databases">
        <authorList>
            <person name="Feng Z.H.Z."/>
        </authorList>
    </citation>
    <scope>NUCLEOTIDE SEQUENCE</scope>
    <source>
        <strain evidence="4">CBS107.38</strain>
    </source>
</reference>
<feature type="region of interest" description="Disordered" evidence="1">
    <location>
        <begin position="47"/>
        <end position="67"/>
    </location>
</feature>
<dbReference type="AlphaFoldDB" id="A0A8H7B4V9"/>
<dbReference type="InterPro" id="IPR032752">
    <property type="entry name" value="DC-UbP/UBTD2_N"/>
</dbReference>
<proteinExistence type="predicted"/>
<feature type="transmembrane region" description="Helical" evidence="2">
    <location>
        <begin position="92"/>
        <end position="113"/>
    </location>
</feature>
<feature type="domain" description="Ubiquitin-like" evidence="3">
    <location>
        <begin position="887"/>
        <end position="946"/>
    </location>
</feature>
<dbReference type="InterPro" id="IPR038169">
    <property type="entry name" value="DC-UbP/UBTD2_N_sf"/>
</dbReference>
<feature type="compositionally biased region" description="Low complexity" evidence="1">
    <location>
        <begin position="696"/>
        <end position="714"/>
    </location>
</feature>
<feature type="region of interest" description="Disordered" evidence="1">
    <location>
        <begin position="677"/>
        <end position="760"/>
    </location>
</feature>
<dbReference type="Gene3D" id="1.20.225.20">
    <property type="entry name" value="Ub domain-containing protein, DC-UbP/UBTD2, N-terminal domain"/>
    <property type="match status" value="1"/>
</dbReference>
<feature type="transmembrane region" description="Helical" evidence="2">
    <location>
        <begin position="133"/>
        <end position="153"/>
    </location>
</feature>
<name>A0A8H7B4V9_9PLEO</name>
<evidence type="ECO:0000256" key="1">
    <source>
        <dbReference type="SAM" id="MobiDB-lite"/>
    </source>
</evidence>
<gene>
    <name evidence="4" type="ORF">GT037_005357</name>
</gene>
<feature type="compositionally biased region" description="Polar residues" evidence="1">
    <location>
        <begin position="48"/>
        <end position="60"/>
    </location>
</feature>
<evidence type="ECO:0000259" key="3">
    <source>
        <dbReference type="PROSITE" id="PS50053"/>
    </source>
</evidence>
<dbReference type="SUPFAM" id="SSF54236">
    <property type="entry name" value="Ubiquitin-like"/>
    <property type="match status" value="1"/>
</dbReference>
<comment type="caution">
    <text evidence="4">The sequence shown here is derived from an EMBL/GenBank/DDBJ whole genome shotgun (WGS) entry which is preliminary data.</text>
</comment>
<dbReference type="PANTHER" id="PTHR13609">
    <property type="entry name" value="UBIQUITIN DOMAIN CONTAINING 1 PROTEIN-RELATED"/>
    <property type="match status" value="1"/>
</dbReference>
<dbReference type="InterPro" id="IPR029071">
    <property type="entry name" value="Ubiquitin-like_domsf"/>
</dbReference>
<dbReference type="Pfam" id="PF16455">
    <property type="entry name" value="UBD"/>
    <property type="match status" value="1"/>
</dbReference>
<keyword evidence="2" id="KW-1133">Transmembrane helix</keyword>
<dbReference type="EMBL" id="JAAABM010000006">
    <property type="protein sequence ID" value="KAF7677145.1"/>
    <property type="molecule type" value="Genomic_DNA"/>
</dbReference>
<keyword evidence="5" id="KW-1185">Reference proteome</keyword>
<feature type="compositionally biased region" description="Polar residues" evidence="1">
    <location>
        <begin position="737"/>
        <end position="760"/>
    </location>
</feature>
<organism evidence="4 5">
    <name type="scientific">Alternaria burnsii</name>
    <dbReference type="NCBI Taxonomy" id="1187904"/>
    <lineage>
        <taxon>Eukaryota</taxon>
        <taxon>Fungi</taxon>
        <taxon>Dikarya</taxon>
        <taxon>Ascomycota</taxon>
        <taxon>Pezizomycotina</taxon>
        <taxon>Dothideomycetes</taxon>
        <taxon>Pleosporomycetidae</taxon>
        <taxon>Pleosporales</taxon>
        <taxon>Pleosporineae</taxon>
        <taxon>Pleosporaceae</taxon>
        <taxon>Alternaria</taxon>
        <taxon>Alternaria sect. Alternaria</taxon>
    </lineage>
</organism>
<evidence type="ECO:0000313" key="5">
    <source>
        <dbReference type="Proteomes" id="UP000596902"/>
    </source>
</evidence>
<keyword evidence="2" id="KW-0812">Transmembrane</keyword>
<dbReference type="GeneID" id="62203582"/>